<gene>
    <name evidence="1" type="ORF">NA8A_23297</name>
</gene>
<dbReference type="EMBL" id="AMSI01000032">
    <property type="protein sequence ID" value="EKF39950.1"/>
    <property type="molecule type" value="Genomic_DNA"/>
</dbReference>
<dbReference type="AlphaFoldDB" id="K2NKJ3"/>
<evidence type="ECO:0000313" key="1">
    <source>
        <dbReference type="EMBL" id="EKF39950.1"/>
    </source>
</evidence>
<reference evidence="1 2" key="1">
    <citation type="journal article" date="2012" name="J. Bacteriol.">
        <title>Genome Sequence of Nitratireductor indicus Type Strain C115.</title>
        <authorList>
            <person name="Lai Q."/>
            <person name="Li G."/>
            <person name="Yu Z."/>
            <person name="Shao Z."/>
        </authorList>
    </citation>
    <scope>NUCLEOTIDE SEQUENCE [LARGE SCALE GENOMIC DNA]</scope>
    <source>
        <strain evidence="1 2">C115</strain>
    </source>
</reference>
<dbReference type="RefSeq" id="WP_009452896.1">
    <property type="nucleotide sequence ID" value="NZ_AMSI01000032.1"/>
</dbReference>
<proteinExistence type="predicted"/>
<dbReference type="Proteomes" id="UP000007374">
    <property type="component" value="Unassembled WGS sequence"/>
</dbReference>
<organism evidence="1 2">
    <name type="scientific">Nitratireductor indicus C115</name>
    <dbReference type="NCBI Taxonomy" id="1231190"/>
    <lineage>
        <taxon>Bacteria</taxon>
        <taxon>Pseudomonadati</taxon>
        <taxon>Pseudomonadota</taxon>
        <taxon>Alphaproteobacteria</taxon>
        <taxon>Hyphomicrobiales</taxon>
        <taxon>Phyllobacteriaceae</taxon>
        <taxon>Nitratireductor</taxon>
    </lineage>
</organism>
<accession>K2NKJ3</accession>
<dbReference type="OrthoDB" id="7779022at2"/>
<dbReference type="STRING" id="721133.SAMN05216176_11776"/>
<protein>
    <submittedName>
        <fullName evidence="1">Uncharacterized protein</fullName>
    </submittedName>
</protein>
<keyword evidence="2" id="KW-1185">Reference proteome</keyword>
<sequence length="61" mass="6643">MSRSSVTAIFTKNFNHTPKGLGIGWRIRASCEPQSFPRHVIEAAIAAGVAKPVQRRKPAKA</sequence>
<name>K2NKJ3_9HYPH</name>
<evidence type="ECO:0000313" key="2">
    <source>
        <dbReference type="Proteomes" id="UP000007374"/>
    </source>
</evidence>
<dbReference type="PATRIC" id="fig|1231190.3.peg.4799"/>
<comment type="caution">
    <text evidence="1">The sequence shown here is derived from an EMBL/GenBank/DDBJ whole genome shotgun (WGS) entry which is preliminary data.</text>
</comment>